<accession>A0A133N9Z1</accession>
<dbReference type="Pfam" id="PF17668">
    <property type="entry name" value="Acetyltransf_17"/>
    <property type="match status" value="1"/>
</dbReference>
<dbReference type="InterPro" id="IPR016181">
    <property type="entry name" value="Acyl_CoA_acyltransferase"/>
</dbReference>
<evidence type="ECO:0000259" key="1">
    <source>
        <dbReference type="Pfam" id="PF13530"/>
    </source>
</evidence>
<sequence length="381" mass="45966">MTKIEKAKYIWKNCFQDSEEETNFYFEKHFQEAQWKYYSKEDKILSSLHENPYTLKIKDSLSSYPYIVGVATLPEDRGQGYMTKLLLEEMLNLRKKNVDFCFLLPINPMIYRGFGFEYFSRKEEYSFDISLLPSQKRNDSIQILEITKENLEKHWKDWKKIYSISMIPYTLYEERDFNSFKNLLEEIYLSEGKIYLFYQKNRPSGYLILDTEEDKIHIREFLGTNHKAYLDMFAFLKGYQEYYSKIQIMSPENSNLEFFFKNQCKIEKKSSPFFMGRILQVQSFLQKLQFIAPEITIFIEDPILFENTGYYTLTSEVSFTQNHIENYDFQIGIRELLPLVLGFFSFQDLIRLGKVKLHSVEHLAKIETLFTRKFNYFHQYW</sequence>
<dbReference type="Proteomes" id="UP000070617">
    <property type="component" value="Unassembled WGS sequence"/>
</dbReference>
<dbReference type="SUPFAM" id="SSF55718">
    <property type="entry name" value="SCP-like"/>
    <property type="match status" value="1"/>
</dbReference>
<dbReference type="PANTHER" id="PTHR37817:SF1">
    <property type="entry name" value="N-ACETYLTRANSFERASE EIS"/>
    <property type="match status" value="1"/>
</dbReference>
<reference evidence="4" key="1">
    <citation type="submission" date="2016-01" db="EMBL/GenBank/DDBJ databases">
        <authorList>
            <person name="Mitreva M."/>
            <person name="Pepin K.H."/>
            <person name="Mihindukulasuriya K.A."/>
            <person name="Fulton R."/>
            <person name="Fronick C."/>
            <person name="O'Laughlin M."/>
            <person name="Miner T."/>
            <person name="Herter B."/>
            <person name="Rosa B.A."/>
            <person name="Cordes M."/>
            <person name="Tomlinson C."/>
            <person name="Wollam A."/>
            <person name="Palsikar V.B."/>
            <person name="Mardis E.R."/>
            <person name="Wilson R.K."/>
        </authorList>
    </citation>
    <scope>NUCLEOTIDE SEQUENCE [LARGE SCALE GENOMIC DNA]</scope>
    <source>
        <strain evidence="4">CMW8396</strain>
    </source>
</reference>
<feature type="domain" description="Eis-like acetyltransferase" evidence="2">
    <location>
        <begin position="192"/>
        <end position="278"/>
    </location>
</feature>
<dbReference type="EMBL" id="LRPX01000083">
    <property type="protein sequence ID" value="KXA13117.1"/>
    <property type="molecule type" value="Genomic_DNA"/>
</dbReference>
<dbReference type="PATRIC" id="fig|134605.3.peg.1554"/>
<dbReference type="GO" id="GO:0034069">
    <property type="term" value="F:aminoglycoside N-acetyltransferase activity"/>
    <property type="evidence" value="ECO:0007669"/>
    <property type="project" value="TreeGrafter"/>
</dbReference>
<gene>
    <name evidence="3" type="ORF">HMPREF3206_01575</name>
</gene>
<dbReference type="GO" id="GO:0030649">
    <property type="term" value="P:aminoglycoside antibiotic catabolic process"/>
    <property type="evidence" value="ECO:0007669"/>
    <property type="project" value="TreeGrafter"/>
</dbReference>
<organism evidence="3 4">
    <name type="scientific">Fusobacterium equinum</name>
    <dbReference type="NCBI Taxonomy" id="134605"/>
    <lineage>
        <taxon>Bacteria</taxon>
        <taxon>Fusobacteriati</taxon>
        <taxon>Fusobacteriota</taxon>
        <taxon>Fusobacteriia</taxon>
        <taxon>Fusobacteriales</taxon>
        <taxon>Fusobacteriaceae</taxon>
        <taxon>Fusobacterium</taxon>
    </lineage>
</organism>
<dbReference type="STRING" id="134605.HMPREF3206_01575"/>
<dbReference type="Gene3D" id="3.30.1050.10">
    <property type="entry name" value="SCP2 sterol-binding domain"/>
    <property type="match status" value="1"/>
</dbReference>
<dbReference type="CDD" id="cd04301">
    <property type="entry name" value="NAT_SF"/>
    <property type="match status" value="1"/>
</dbReference>
<evidence type="ECO:0000313" key="3">
    <source>
        <dbReference type="EMBL" id="KXA13117.1"/>
    </source>
</evidence>
<comment type="caution">
    <text evidence="3">The sequence shown here is derived from an EMBL/GenBank/DDBJ whole genome shotgun (WGS) entry which is preliminary data.</text>
</comment>
<dbReference type="InterPro" id="IPR025559">
    <property type="entry name" value="Eis_dom"/>
</dbReference>
<evidence type="ECO:0000259" key="2">
    <source>
        <dbReference type="Pfam" id="PF17668"/>
    </source>
</evidence>
<name>A0A133N9Z1_9FUSO</name>
<evidence type="ECO:0008006" key="5">
    <source>
        <dbReference type="Google" id="ProtNLM"/>
    </source>
</evidence>
<keyword evidence="4" id="KW-1185">Reference proteome</keyword>
<dbReference type="AlphaFoldDB" id="A0A133N9Z1"/>
<dbReference type="Pfam" id="PF13530">
    <property type="entry name" value="SCP2_2"/>
    <property type="match status" value="1"/>
</dbReference>
<dbReference type="Pfam" id="PF13527">
    <property type="entry name" value="Acetyltransf_9"/>
    <property type="match status" value="1"/>
</dbReference>
<protein>
    <recommendedName>
        <fullName evidence="5">Acetyltransferase, GNAT family</fullName>
    </recommendedName>
</protein>
<dbReference type="InterPro" id="IPR051554">
    <property type="entry name" value="Acetyltransferase_Eis"/>
</dbReference>
<dbReference type="Gene3D" id="3.40.630.30">
    <property type="match status" value="2"/>
</dbReference>
<evidence type="ECO:0000313" key="4">
    <source>
        <dbReference type="Proteomes" id="UP000070617"/>
    </source>
</evidence>
<dbReference type="SUPFAM" id="SSF55729">
    <property type="entry name" value="Acyl-CoA N-acyltransferases (Nat)"/>
    <property type="match status" value="1"/>
</dbReference>
<proteinExistence type="predicted"/>
<dbReference type="RefSeq" id="WP_060793873.1">
    <property type="nucleotide sequence ID" value="NZ_KQ956568.1"/>
</dbReference>
<dbReference type="InterPro" id="IPR041380">
    <property type="entry name" value="Acetyltransf_17"/>
</dbReference>
<feature type="domain" description="Enhanced intracellular survival protein" evidence="1">
    <location>
        <begin position="281"/>
        <end position="376"/>
    </location>
</feature>
<dbReference type="InterPro" id="IPR036527">
    <property type="entry name" value="SCP2_sterol-bd_dom_sf"/>
</dbReference>
<dbReference type="PANTHER" id="PTHR37817">
    <property type="entry name" value="N-ACETYLTRANSFERASE EIS"/>
    <property type="match status" value="1"/>
</dbReference>